<dbReference type="Pfam" id="PF07592">
    <property type="entry name" value="DDE_Tnp_ISAZ013"/>
    <property type="match status" value="1"/>
</dbReference>
<comment type="caution">
    <text evidence="1">The sequence shown here is derived from an EMBL/GenBank/DDBJ whole genome shotgun (WGS) entry which is preliminary data.</text>
</comment>
<evidence type="ECO:0000313" key="1">
    <source>
        <dbReference type="EMBL" id="CAH2405802.1"/>
    </source>
</evidence>
<proteinExistence type="predicted"/>
<protein>
    <recommendedName>
        <fullName evidence="3">ISAzo13 family transposase</fullName>
    </recommendedName>
</protein>
<evidence type="ECO:0000313" key="2">
    <source>
        <dbReference type="Proteomes" id="UP001153050"/>
    </source>
</evidence>
<organism evidence="1 2">
    <name type="scientific">Mesorhizobium escarrei</name>
    <dbReference type="NCBI Taxonomy" id="666018"/>
    <lineage>
        <taxon>Bacteria</taxon>
        <taxon>Pseudomonadati</taxon>
        <taxon>Pseudomonadota</taxon>
        <taxon>Alphaproteobacteria</taxon>
        <taxon>Hyphomicrobiales</taxon>
        <taxon>Phyllobacteriaceae</taxon>
        <taxon>Mesorhizobium</taxon>
    </lineage>
</organism>
<evidence type="ECO:0008006" key="3">
    <source>
        <dbReference type="Google" id="ProtNLM"/>
    </source>
</evidence>
<name>A0ABM9E9G0_9HYPH</name>
<sequence>MVELIGATTTKTGLKVECALDTRTYEKGVKVSDAEMASLDITGDAFHPEWNYTIKPRRRKA</sequence>
<gene>
    <name evidence="1" type="ORF">MES5069_50002</name>
</gene>
<dbReference type="InterPro" id="IPR011518">
    <property type="entry name" value="Transposase_36"/>
</dbReference>
<accession>A0ABM9E9G0</accession>
<reference evidence="1 2" key="1">
    <citation type="submission" date="2022-03" db="EMBL/GenBank/DDBJ databases">
        <authorList>
            <person name="Brunel B."/>
        </authorList>
    </citation>
    <scope>NUCLEOTIDE SEQUENCE [LARGE SCALE GENOMIC DNA]</scope>
    <source>
        <strain evidence="1">STM5069sample</strain>
    </source>
</reference>
<dbReference type="Proteomes" id="UP001153050">
    <property type="component" value="Unassembled WGS sequence"/>
</dbReference>
<dbReference type="EMBL" id="CAKXZT010000146">
    <property type="protein sequence ID" value="CAH2405802.1"/>
    <property type="molecule type" value="Genomic_DNA"/>
</dbReference>
<keyword evidence="2" id="KW-1185">Reference proteome</keyword>